<dbReference type="AlphaFoldDB" id="A0A1X7IBK5"/>
<dbReference type="EMBL" id="FXAT01000001">
    <property type="protein sequence ID" value="SMG12011.1"/>
    <property type="molecule type" value="Genomic_DNA"/>
</dbReference>
<sequence length="145" mass="15704">MLAYQTVDKGGPQVSIAFVQIRVEPLVWVTWVTGRAWCACGREHSVAHGVREWKHRGDATGAPRVRSSRSAAVSRCGVLFCPLIAEASPQSTAAFQLAHAPFELGKVSRAGKVLIIKALFGAVEPAANLSEKEGKHNNLREIAYQ</sequence>
<organism evidence="1 2">
    <name type="scientific">Paraburkholderia susongensis</name>
    <dbReference type="NCBI Taxonomy" id="1515439"/>
    <lineage>
        <taxon>Bacteria</taxon>
        <taxon>Pseudomonadati</taxon>
        <taxon>Pseudomonadota</taxon>
        <taxon>Betaproteobacteria</taxon>
        <taxon>Burkholderiales</taxon>
        <taxon>Burkholderiaceae</taxon>
        <taxon>Paraburkholderia</taxon>
    </lineage>
</organism>
<evidence type="ECO:0000313" key="1">
    <source>
        <dbReference type="EMBL" id="SMG12011.1"/>
    </source>
</evidence>
<proteinExistence type="predicted"/>
<name>A0A1X7IBK5_9BURK</name>
<evidence type="ECO:0000313" key="2">
    <source>
        <dbReference type="Proteomes" id="UP000193228"/>
    </source>
</evidence>
<keyword evidence="2" id="KW-1185">Reference proteome</keyword>
<dbReference type="STRING" id="1515439.SAMN06265784_101520"/>
<reference evidence="2" key="1">
    <citation type="submission" date="2017-04" db="EMBL/GenBank/DDBJ databases">
        <authorList>
            <person name="Varghese N."/>
            <person name="Submissions S."/>
        </authorList>
    </citation>
    <scope>NUCLEOTIDE SEQUENCE [LARGE SCALE GENOMIC DNA]</scope>
    <source>
        <strain evidence="2">LMG 29540</strain>
    </source>
</reference>
<dbReference type="Proteomes" id="UP000193228">
    <property type="component" value="Unassembled WGS sequence"/>
</dbReference>
<gene>
    <name evidence="1" type="ORF">SAMN06265784_101520</name>
</gene>
<protein>
    <submittedName>
        <fullName evidence="1">Uncharacterized protein</fullName>
    </submittedName>
</protein>
<accession>A0A1X7IBK5</accession>